<evidence type="ECO:0000256" key="8">
    <source>
        <dbReference type="ARBA" id="ARBA00023170"/>
    </source>
</evidence>
<keyword evidence="2" id="KW-1003">Cell membrane</keyword>
<keyword evidence="10" id="KW-1071">Ligand-gated ion channel</keyword>
<dbReference type="HOGENOM" id="CLU_273036_0_0_1"/>
<accession>T1JBH7</accession>
<feature type="chain" id="PRO_5022258312" description="Neurotransmitter-gated ion-channel ligand-binding domain-containing protein" evidence="13">
    <location>
        <begin position="23"/>
        <end position="1181"/>
    </location>
</feature>
<dbReference type="Pfam" id="PF02931">
    <property type="entry name" value="Neur_chan_LBD"/>
    <property type="match status" value="3"/>
</dbReference>
<evidence type="ECO:0000256" key="12">
    <source>
        <dbReference type="ARBA" id="ARBA00034104"/>
    </source>
</evidence>
<dbReference type="Proteomes" id="UP000014500">
    <property type="component" value="Unassembled WGS sequence"/>
</dbReference>
<keyword evidence="3 13" id="KW-0812">Transmembrane</keyword>
<feature type="transmembrane region" description="Helical" evidence="13">
    <location>
        <begin position="685"/>
        <end position="709"/>
    </location>
</feature>
<feature type="transmembrane region" description="Helical" evidence="13">
    <location>
        <begin position="660"/>
        <end position="679"/>
    </location>
</feature>
<dbReference type="FunFam" id="2.70.170.10:FF:000028">
    <property type="entry name" value="AcetylCholine Receptor"/>
    <property type="match status" value="3"/>
</dbReference>
<feature type="transmembrane region" description="Helical" evidence="13">
    <location>
        <begin position="257"/>
        <end position="275"/>
    </location>
</feature>
<keyword evidence="13" id="KW-0732">Signal</keyword>
<keyword evidence="7 13" id="KW-0472">Membrane</keyword>
<dbReference type="InterPro" id="IPR036719">
    <property type="entry name" value="Neuro-gated_channel_TM_sf"/>
</dbReference>
<dbReference type="GO" id="GO:0022848">
    <property type="term" value="F:acetylcholine-gated monoatomic cation-selective channel activity"/>
    <property type="evidence" value="ECO:0007669"/>
    <property type="project" value="InterPro"/>
</dbReference>
<keyword evidence="11 13" id="KW-0407">Ion channel</keyword>
<feature type="domain" description="Neurotransmitter-gated ion-channel ligand-binding" evidence="14">
    <location>
        <begin position="429"/>
        <end position="626"/>
    </location>
</feature>
<dbReference type="InterPro" id="IPR018000">
    <property type="entry name" value="Neurotransmitter_ion_chnl_CS"/>
</dbReference>
<dbReference type="PROSITE" id="PS00236">
    <property type="entry name" value="NEUROTR_ION_CHANNEL"/>
    <property type="match status" value="3"/>
</dbReference>
<dbReference type="InterPro" id="IPR006202">
    <property type="entry name" value="Neur_chan_lig-bd"/>
</dbReference>
<feature type="domain" description="Neurotransmitter-gated ion-channel ligand-binding" evidence="14">
    <location>
        <begin position="38"/>
        <end position="253"/>
    </location>
</feature>
<keyword evidence="16" id="KW-1185">Reference proteome</keyword>
<dbReference type="InterPro" id="IPR036734">
    <property type="entry name" value="Neur_chan_lig-bd_sf"/>
</dbReference>
<dbReference type="PhylomeDB" id="T1JBH7"/>
<keyword evidence="6 13" id="KW-0406">Ion transport</keyword>
<feature type="transmembrane region" description="Helical" evidence="13">
    <location>
        <begin position="1038"/>
        <end position="1059"/>
    </location>
</feature>
<evidence type="ECO:0000256" key="9">
    <source>
        <dbReference type="ARBA" id="ARBA00023257"/>
    </source>
</evidence>
<keyword evidence="5" id="KW-0770">Synapse</keyword>
<feature type="transmembrane region" description="Helical" evidence="13">
    <location>
        <begin position="1010"/>
        <end position="1032"/>
    </location>
</feature>
<dbReference type="STRING" id="126957.T1JBH7"/>
<evidence type="ECO:0000313" key="16">
    <source>
        <dbReference type="Proteomes" id="UP000014500"/>
    </source>
</evidence>
<evidence type="ECO:0000256" key="4">
    <source>
        <dbReference type="ARBA" id="ARBA00022989"/>
    </source>
</evidence>
<name>T1JBH7_STRMM</name>
<dbReference type="SUPFAM" id="SSF63712">
    <property type="entry name" value="Nicotinic receptor ligand binding domain-like"/>
    <property type="match status" value="3"/>
</dbReference>
<dbReference type="GO" id="GO:0004888">
    <property type="term" value="F:transmembrane signaling receptor activity"/>
    <property type="evidence" value="ECO:0007669"/>
    <property type="project" value="InterPro"/>
</dbReference>
<evidence type="ECO:0000256" key="1">
    <source>
        <dbReference type="ARBA" id="ARBA00022448"/>
    </source>
</evidence>
<evidence type="ECO:0000313" key="15">
    <source>
        <dbReference type="EnsemblMetazoa" id="SMAR011123-PA"/>
    </source>
</evidence>
<dbReference type="eggNOG" id="KOG3645">
    <property type="taxonomic scope" value="Eukaryota"/>
</dbReference>
<dbReference type="PRINTS" id="PR00254">
    <property type="entry name" value="NICOTINICR"/>
</dbReference>
<feature type="signal peptide" evidence="13">
    <location>
        <begin position="1"/>
        <end position="22"/>
    </location>
</feature>
<dbReference type="SUPFAM" id="SSF90112">
    <property type="entry name" value="Neurotransmitter-gated ion-channel transmembrane pore"/>
    <property type="match status" value="3"/>
</dbReference>
<feature type="transmembrane region" description="Helical" evidence="13">
    <location>
        <begin position="318"/>
        <end position="342"/>
    </location>
</feature>
<evidence type="ECO:0000256" key="11">
    <source>
        <dbReference type="ARBA" id="ARBA00023303"/>
    </source>
</evidence>
<dbReference type="PANTHER" id="PTHR18945">
    <property type="entry name" value="NEUROTRANSMITTER GATED ION CHANNEL"/>
    <property type="match status" value="1"/>
</dbReference>
<dbReference type="EnsemblMetazoa" id="SMAR011123-RA">
    <property type="protein sequence ID" value="SMAR011123-PA"/>
    <property type="gene ID" value="SMAR011123"/>
</dbReference>
<feature type="transmembrane region" description="Helical" evidence="13">
    <location>
        <begin position="1163"/>
        <end position="1180"/>
    </location>
</feature>
<keyword evidence="4 13" id="KW-1133">Transmembrane helix</keyword>
<sequence length="1181" mass="134316">MATALLLVFIFYTCTFETPVAGATLPIGLYELKLRDELFANRASVESHSRPVVTHGERIQVYMQMAINYVIDLDEKSQILIVNSLMSFEWMDSRVRWNPRTFGGLEMIQVPADLLWKPDIIPYNSVNSSGTDFYTNTLLKVHYSGRVMWISPVTTHTTCDVDLTYFPFDQQKCSIVYGSWTYHGWSLLPVLKTTNVFYANKSLLKDAEMVGLQSKEINNEWKVIKANATIIQKYYKCCKEPYPTIFFNLTFNRGHTTYIYTVIIPSVLPVFLFFYTFCLPPTCSDKILVTCFLYLYQILLTLYMYWLIPHNGSGIPKIVAFCAGCTGLISTSLVLFVISFSLTTHRHKSRIPRFFKSLFNSWIIPVLCIRLTRIQVIWALRKEIPQLLIQIVQCSRQEINKIEYVDGYQVNHENRVREILFQRSDAAAQSLPAAQINHPVEVKMALDVTHIISLDEKEQILIFKSVIRMEWDDVGLKWNASEFGNVNKVSISPKWLWTPDISLFTSSNGDETVITGPGLASVSSKGFVTWEPPVTLYQTCNVDIWHYPHDKHTCNLKFGSWTHHGFALQLTTFNTSTAKYLMNEKIAEVNEWAVHISPAEILTTMDPCCPEPFIMLNYKIELARKTAFYHYTLLCPLFAILFMANSLFWLPPNNSEKTSLAATVCLLLVIIICHLLWILPNTTSHVPAILGVCASMLVFATVSLIISIITNNLSKKTSIPPDFIIRSGNSLFCRFLGTNVRTEQTTDSNCQPQEPLSSQWTSIARGIDRICFCAYLIVSLVFIDVCTTMNMNQATYEAKLREDLFTKSKINVLTRPKQTINDTTDVMINLYVYHILGLDSKTEILSVNAWLGHAWQDLNFVWKPDDYGGLRHISAAPDEVWVPDVYLLNGISADEINNKATVPVFISNEGNIWWVPPGTFRSFCSMDLTAYPFDEHTCHLLFISWSVSATSMNLSLMIENYSLTSFMYDEHNEWEIISSHGNRTLYRDASDQVVYIDINYYIQLRRRAPFYQLTLILPTVVAVLITLIAFWVPPSSGHKPFVCGINIIILALLMINLYWTTPRNGSGVPGIVIFCGNAFFFAGFTFLLSIATTNIHKRPPISPPPLWLQKFLFGLLNKVLCVAGQQFSSGDAQLLTNDDEDEDTINANSGSDWQMVAIALDRLGFIVYCLSLFIILLCAFV</sequence>
<comment type="caution">
    <text evidence="13">Lacks conserved residue(s) required for the propagation of feature annotation.</text>
</comment>
<evidence type="ECO:0000256" key="5">
    <source>
        <dbReference type="ARBA" id="ARBA00023018"/>
    </source>
</evidence>
<dbReference type="Gene3D" id="2.70.170.10">
    <property type="entry name" value="Neurotransmitter-gated ion-channel ligand-binding domain"/>
    <property type="match status" value="3"/>
</dbReference>
<dbReference type="OMA" id="WAYTTHE"/>
<evidence type="ECO:0000256" key="2">
    <source>
        <dbReference type="ARBA" id="ARBA00022475"/>
    </source>
</evidence>
<reference evidence="16" key="1">
    <citation type="submission" date="2011-05" db="EMBL/GenBank/DDBJ databases">
        <authorList>
            <person name="Richards S.R."/>
            <person name="Qu J."/>
            <person name="Jiang H."/>
            <person name="Jhangiani S.N."/>
            <person name="Agravi P."/>
            <person name="Goodspeed R."/>
            <person name="Gross S."/>
            <person name="Mandapat C."/>
            <person name="Jackson L."/>
            <person name="Mathew T."/>
            <person name="Pu L."/>
            <person name="Thornton R."/>
            <person name="Saada N."/>
            <person name="Wilczek-Boney K.B."/>
            <person name="Lee S."/>
            <person name="Kovar C."/>
            <person name="Wu Y."/>
            <person name="Scherer S.E."/>
            <person name="Worley K.C."/>
            <person name="Muzny D.M."/>
            <person name="Gibbs R."/>
        </authorList>
    </citation>
    <scope>NUCLEOTIDE SEQUENCE</scope>
    <source>
        <strain evidence="16">Brora</strain>
    </source>
</reference>
<protein>
    <recommendedName>
        <fullName evidence="14">Neurotransmitter-gated ion-channel ligand-binding domain-containing protein</fullName>
    </recommendedName>
</protein>
<reference evidence="15" key="2">
    <citation type="submission" date="2015-02" db="UniProtKB">
        <authorList>
            <consortium name="EnsemblMetazoa"/>
        </authorList>
    </citation>
    <scope>IDENTIFICATION</scope>
</reference>
<evidence type="ECO:0000259" key="14">
    <source>
        <dbReference type="Pfam" id="PF02931"/>
    </source>
</evidence>
<feature type="transmembrane region" description="Helical" evidence="13">
    <location>
        <begin position="287"/>
        <end position="306"/>
    </location>
</feature>
<feature type="domain" description="Neurotransmitter-gated ion-channel ligand-binding" evidence="14">
    <location>
        <begin position="799"/>
        <end position="1007"/>
    </location>
</feature>
<proteinExistence type="inferred from homology"/>
<dbReference type="eggNOG" id="KOG3646">
    <property type="taxonomic scope" value="Eukaryota"/>
</dbReference>
<comment type="subcellular location">
    <subcellularLocation>
        <location evidence="12">Postsynaptic cell membrane</location>
        <topology evidence="12">Multi-pass membrane protein</topology>
    </subcellularLocation>
</comment>
<organism evidence="15 16">
    <name type="scientific">Strigamia maritima</name>
    <name type="common">European centipede</name>
    <name type="synonym">Geophilus maritimus</name>
    <dbReference type="NCBI Taxonomy" id="126957"/>
    <lineage>
        <taxon>Eukaryota</taxon>
        <taxon>Metazoa</taxon>
        <taxon>Ecdysozoa</taxon>
        <taxon>Arthropoda</taxon>
        <taxon>Myriapoda</taxon>
        <taxon>Chilopoda</taxon>
        <taxon>Pleurostigmophora</taxon>
        <taxon>Geophilomorpha</taxon>
        <taxon>Linotaeniidae</taxon>
        <taxon>Strigamia</taxon>
    </lineage>
</organism>
<evidence type="ECO:0000256" key="10">
    <source>
        <dbReference type="ARBA" id="ARBA00023286"/>
    </source>
</evidence>
<dbReference type="CDD" id="cd18997">
    <property type="entry name" value="LGIC_ECD_nAChR"/>
    <property type="match status" value="1"/>
</dbReference>
<keyword evidence="8" id="KW-0675">Receptor</keyword>
<evidence type="ECO:0000256" key="13">
    <source>
        <dbReference type="RuleBase" id="RU000687"/>
    </source>
</evidence>
<evidence type="ECO:0000256" key="6">
    <source>
        <dbReference type="ARBA" id="ARBA00023065"/>
    </source>
</evidence>
<feature type="transmembrane region" description="Helical" evidence="13">
    <location>
        <begin position="1071"/>
        <end position="1091"/>
    </location>
</feature>
<dbReference type="InterPro" id="IPR006201">
    <property type="entry name" value="Neur_channel"/>
</dbReference>
<evidence type="ECO:0000256" key="7">
    <source>
        <dbReference type="ARBA" id="ARBA00023136"/>
    </source>
</evidence>
<dbReference type="EMBL" id="JH432010">
    <property type="status" value="NOT_ANNOTATED_CDS"/>
    <property type="molecule type" value="Genomic_DNA"/>
</dbReference>
<comment type="similarity">
    <text evidence="13">Belongs to the ligand-gated ion channel (TC 1.A.9) family.</text>
</comment>
<evidence type="ECO:0000256" key="3">
    <source>
        <dbReference type="ARBA" id="ARBA00022692"/>
    </source>
</evidence>
<dbReference type="AlphaFoldDB" id="T1JBH7"/>
<dbReference type="InterPro" id="IPR038050">
    <property type="entry name" value="Neuro_actylchol_rec"/>
</dbReference>
<feature type="transmembrane region" description="Helical" evidence="13">
    <location>
        <begin position="628"/>
        <end position="648"/>
    </location>
</feature>
<dbReference type="InterPro" id="IPR002394">
    <property type="entry name" value="Nicotinic_acetylcholine_rcpt"/>
</dbReference>
<dbReference type="Gene3D" id="1.20.58.390">
    <property type="entry name" value="Neurotransmitter-gated ion-channel transmembrane domain"/>
    <property type="match status" value="3"/>
</dbReference>
<keyword evidence="1 13" id="KW-0813">Transport</keyword>
<dbReference type="PRINTS" id="PR00252">
    <property type="entry name" value="NRIONCHANNEL"/>
</dbReference>
<keyword evidence="9" id="KW-0628">Postsynaptic cell membrane</keyword>
<dbReference type="GO" id="GO:0045211">
    <property type="term" value="C:postsynaptic membrane"/>
    <property type="evidence" value="ECO:0007669"/>
    <property type="project" value="UniProtKB-SubCell"/>
</dbReference>